<dbReference type="RefSeq" id="WP_406794637.1">
    <property type="nucleotide sequence ID" value="NZ_JBJHZX010000066.1"/>
</dbReference>
<feature type="transmembrane region" description="Helical" evidence="1">
    <location>
        <begin position="12"/>
        <end position="31"/>
    </location>
</feature>
<keyword evidence="1" id="KW-0812">Transmembrane</keyword>
<feature type="transmembrane region" description="Helical" evidence="1">
    <location>
        <begin position="94"/>
        <end position="113"/>
    </location>
</feature>
<evidence type="ECO:0000313" key="2">
    <source>
        <dbReference type="EMBL" id="MFL0198527.1"/>
    </source>
</evidence>
<dbReference type="Proteomes" id="UP001623660">
    <property type="component" value="Unassembled WGS sequence"/>
</dbReference>
<gene>
    <name evidence="2" type="ORF">ACJDU8_23655</name>
</gene>
<keyword evidence="1" id="KW-1133">Transmembrane helix</keyword>
<keyword evidence="1" id="KW-0472">Membrane</keyword>
<dbReference type="Gene3D" id="1.20.120.1630">
    <property type="match status" value="1"/>
</dbReference>
<organism evidence="2 3">
    <name type="scientific">Candidatus Clostridium eludens</name>
    <dbReference type="NCBI Taxonomy" id="3381663"/>
    <lineage>
        <taxon>Bacteria</taxon>
        <taxon>Bacillati</taxon>
        <taxon>Bacillota</taxon>
        <taxon>Clostridia</taxon>
        <taxon>Eubacteriales</taxon>
        <taxon>Clostridiaceae</taxon>
        <taxon>Clostridium</taxon>
    </lineage>
</organism>
<sequence length="115" mass="12958">MNKKNHMSYFGVGPIYVILTFILTVIAVYIGKLKCFSIGIIQIMKIPLLLTGIVLIILAIILWVQAVIISKIDKNIAENKLVTTGVYAWVRNPIYSAFTIIFTGILYVCKIIYSF</sequence>
<name>A0ABW8SS11_9CLOT</name>
<keyword evidence="3" id="KW-1185">Reference proteome</keyword>
<accession>A0ABW8SS11</accession>
<dbReference type="EMBL" id="JBJHZX010000066">
    <property type="protein sequence ID" value="MFL0198527.1"/>
    <property type="molecule type" value="Genomic_DNA"/>
</dbReference>
<proteinExistence type="predicted"/>
<reference evidence="2 3" key="1">
    <citation type="submission" date="2024-11" db="EMBL/GenBank/DDBJ databases">
        <authorList>
            <person name="Heng Y.C."/>
            <person name="Lim A.C.H."/>
            <person name="Lee J.K.Y."/>
            <person name="Kittelmann S."/>
        </authorList>
    </citation>
    <scope>NUCLEOTIDE SEQUENCE [LARGE SCALE GENOMIC DNA]</scope>
    <source>
        <strain evidence="2 3">WILCCON 0269</strain>
    </source>
</reference>
<protein>
    <submittedName>
        <fullName evidence="2">Uncharacterized protein</fullName>
    </submittedName>
</protein>
<evidence type="ECO:0000313" key="3">
    <source>
        <dbReference type="Proteomes" id="UP001623660"/>
    </source>
</evidence>
<evidence type="ECO:0000256" key="1">
    <source>
        <dbReference type="SAM" id="Phobius"/>
    </source>
</evidence>
<feature type="transmembrane region" description="Helical" evidence="1">
    <location>
        <begin position="43"/>
        <end position="64"/>
    </location>
</feature>
<comment type="caution">
    <text evidence="2">The sequence shown here is derived from an EMBL/GenBank/DDBJ whole genome shotgun (WGS) entry which is preliminary data.</text>
</comment>